<evidence type="ECO:0000256" key="3">
    <source>
        <dbReference type="ARBA" id="ARBA00022989"/>
    </source>
</evidence>
<evidence type="ECO:0000256" key="5">
    <source>
        <dbReference type="SAM" id="MobiDB-lite"/>
    </source>
</evidence>
<reference evidence="8" key="2">
    <citation type="journal article" date="2020" name="Data Brief">
        <title>Transcriptome dataset of Babesia bovis life stages within vertebrate and invertebrate hosts.</title>
        <authorList>
            <person name="Ueti M.W."/>
            <person name="Johnson W.C."/>
            <person name="Kappmeyer L.S."/>
            <person name="Herndon D.R."/>
            <person name="Mousel M.R."/>
            <person name="Reif K.E."/>
            <person name="Taus N.S."/>
            <person name="Ifeonu O.O."/>
            <person name="Silva J.C."/>
            <person name="Suarez C.E."/>
            <person name="Brayton K.A."/>
        </authorList>
    </citation>
    <scope>NUCLEOTIDE SEQUENCE [LARGE SCALE GENOMIC DNA]</scope>
</reference>
<keyword evidence="4 6" id="KW-0472">Membrane</keyword>
<dbReference type="InterPro" id="IPR051337">
    <property type="entry name" value="OPA_Antiporter"/>
</dbReference>
<gene>
    <name evidence="7" type="ORF">BBOV_IV006000</name>
</gene>
<reference evidence="7 8" key="1">
    <citation type="journal article" date="2007" name="PLoS Pathog.">
        <title>Genome sequence of Babesia bovis and comparative analysis of apicomplexan hemoprotozoa.</title>
        <authorList>
            <person name="Brayton K.A."/>
            <person name="Lau A.O.T."/>
            <person name="Herndon D.R."/>
            <person name="Hannick L."/>
            <person name="Kappmeyer L.S."/>
            <person name="Berens S.J."/>
            <person name="Bidwell S.L."/>
            <person name="Brown W.C."/>
            <person name="Crabtree J."/>
            <person name="Fadrosh D."/>
            <person name="Feldblum T."/>
            <person name="Forberger H.A."/>
            <person name="Haas B.J."/>
            <person name="Howell J.M."/>
            <person name="Khouri H."/>
            <person name="Koo H."/>
            <person name="Mann D.J."/>
            <person name="Norimine J."/>
            <person name="Paulsen I.T."/>
            <person name="Radune D."/>
            <person name="Ren Q."/>
            <person name="Smith R.K. Jr."/>
            <person name="Suarez C.E."/>
            <person name="White O."/>
            <person name="Wortman J.R."/>
            <person name="Knowles D.P. Jr."/>
            <person name="McElwain T.F."/>
            <person name="Nene V.M."/>
        </authorList>
    </citation>
    <scope>NUCLEOTIDE SEQUENCE [LARGE SCALE GENOMIC DNA]</scope>
    <source>
        <strain evidence="7">T2Bo</strain>
    </source>
</reference>
<feature type="transmembrane region" description="Helical" evidence="6">
    <location>
        <begin position="141"/>
        <end position="158"/>
    </location>
</feature>
<dbReference type="KEGG" id="bbo:BBOV_IV006000"/>
<comment type="caution">
    <text evidence="7">The sequence shown here is derived from an EMBL/GenBank/DDBJ whole genome shotgun (WGS) entry which is preliminary data.</text>
</comment>
<dbReference type="InParanoid" id="A7AQZ2"/>
<feature type="transmembrane region" description="Helical" evidence="6">
    <location>
        <begin position="471"/>
        <end position="495"/>
    </location>
</feature>
<evidence type="ECO:0000256" key="6">
    <source>
        <dbReference type="SAM" id="Phobius"/>
    </source>
</evidence>
<feature type="region of interest" description="Disordered" evidence="5">
    <location>
        <begin position="94"/>
        <end position="126"/>
    </location>
</feature>
<dbReference type="GO" id="GO:0035435">
    <property type="term" value="P:phosphate ion transmembrane transport"/>
    <property type="evidence" value="ECO:0007669"/>
    <property type="project" value="TreeGrafter"/>
</dbReference>
<evidence type="ECO:0000313" key="8">
    <source>
        <dbReference type="Proteomes" id="UP000002173"/>
    </source>
</evidence>
<dbReference type="eggNOG" id="KOG2533">
    <property type="taxonomic scope" value="Eukaryota"/>
</dbReference>
<dbReference type="GeneID" id="5478763"/>
<feature type="transmembrane region" description="Helical" evidence="6">
    <location>
        <begin position="208"/>
        <end position="226"/>
    </location>
</feature>
<name>A7AQZ2_BABBO</name>
<evidence type="ECO:0000313" key="7">
    <source>
        <dbReference type="EMBL" id="EDO06961.1"/>
    </source>
</evidence>
<feature type="compositionally biased region" description="Low complexity" evidence="5">
    <location>
        <begin position="104"/>
        <end position="118"/>
    </location>
</feature>
<proteinExistence type="predicted"/>
<organism evidence="7 8">
    <name type="scientific">Babesia bovis</name>
    <dbReference type="NCBI Taxonomy" id="5865"/>
    <lineage>
        <taxon>Eukaryota</taxon>
        <taxon>Sar</taxon>
        <taxon>Alveolata</taxon>
        <taxon>Apicomplexa</taxon>
        <taxon>Aconoidasida</taxon>
        <taxon>Piroplasmida</taxon>
        <taxon>Babesiidae</taxon>
        <taxon>Babesia</taxon>
    </lineage>
</organism>
<dbReference type="SUPFAM" id="SSF103473">
    <property type="entry name" value="MFS general substrate transporter"/>
    <property type="match status" value="1"/>
</dbReference>
<dbReference type="InterPro" id="IPR011701">
    <property type="entry name" value="MFS"/>
</dbReference>
<dbReference type="PANTHER" id="PTHR43826">
    <property type="entry name" value="GLUCOSE-6-PHOSPHATE EXCHANGER SLC37A4"/>
    <property type="match status" value="1"/>
</dbReference>
<dbReference type="STRING" id="5865.A7AQZ2"/>
<feature type="transmembrane region" description="Helical" evidence="6">
    <location>
        <begin position="445"/>
        <end position="465"/>
    </location>
</feature>
<evidence type="ECO:0000256" key="1">
    <source>
        <dbReference type="ARBA" id="ARBA00004127"/>
    </source>
</evidence>
<dbReference type="AlphaFoldDB" id="A7AQZ2"/>
<keyword evidence="8" id="KW-1185">Reference proteome</keyword>
<feature type="transmembrane region" description="Helical" evidence="6">
    <location>
        <begin position="593"/>
        <end position="615"/>
    </location>
</feature>
<feature type="transmembrane region" description="Helical" evidence="6">
    <location>
        <begin position="566"/>
        <end position="587"/>
    </location>
</feature>
<dbReference type="GO" id="GO:0016020">
    <property type="term" value="C:membrane"/>
    <property type="evidence" value="ECO:0007669"/>
    <property type="project" value="UniProtKB-ARBA"/>
</dbReference>
<accession>A7AQZ2</accession>
<keyword evidence="2 6" id="KW-0812">Transmembrane</keyword>
<evidence type="ECO:0000256" key="4">
    <source>
        <dbReference type="ARBA" id="ARBA00023136"/>
    </source>
</evidence>
<dbReference type="GO" id="GO:0012505">
    <property type="term" value="C:endomembrane system"/>
    <property type="evidence" value="ECO:0007669"/>
    <property type="project" value="UniProtKB-SubCell"/>
</dbReference>
<sequence length="622" mass="68424">MGRRGVVRPLDVVDVTVDTESSTTFSHEKADMTSGESCDTESVVNVAVSLNAVSEEVGLNIALDTSDDAPLRDMTSSGSNDEFYDITLESSDTTNVGDLEAGCNESTNNANDDTTSTSPPSDAAVTPSSIPAPILYDMRRMLFSFALCWFSTFFSHVLRMPLSTTKVSLQRAMNLTTRDLTHLDTSYSICHVLGQACAPAMSARTNSVILVALYQFLMGFVMMLLFAPTSFYYFIIVYGFVGFMAGPTWAVLFSHLSEWLPTEYSFPLITLWFAGSELGSMAGILICIYADSTWGWRSTFVVSGLQNMGIGIMLFCLYDNCKDALSDGRLVDPVSIVRGNMESLWKFIGRLRERTYMETFIEGESNESEPLPRDPHREFILSGLTNAIPQARSSASGFNIKLQLLLSRMYALFSKVHSMTVNYVSVITRVSYMGRIAVSSFTLKLVKHCFCSWVNFYVSTMFGFTPAQGNYLTLTLSVGNCIGNVLVALVCRLFWKGRPLTACTWFFGISAVAVLLFSLMDFSWLITSYACCFLCGVSTTAAEAILMARGIKSLCERSKLNQQESFIVYGFLLAASTLGSVCQGFLVASIVDWYGWSALLGIFVVALMGATVLLFKPSQTES</sequence>
<evidence type="ECO:0008006" key="9">
    <source>
        <dbReference type="Google" id="ProtNLM"/>
    </source>
</evidence>
<dbReference type="GO" id="GO:0061513">
    <property type="term" value="F:glucose 6-phosphate:phosphate antiporter activity"/>
    <property type="evidence" value="ECO:0007669"/>
    <property type="project" value="TreeGrafter"/>
</dbReference>
<feature type="transmembrane region" description="Helical" evidence="6">
    <location>
        <begin position="264"/>
        <end position="290"/>
    </location>
</feature>
<dbReference type="OMA" id="WRIQIFA"/>
<reference evidence="8" key="3">
    <citation type="journal article" date="2021" name="Int. J. Parasitol.">
        <title>Comparative analysis of gene expression between Babesia bovis blood stages and kinetes allowed by improved genome annotation.</title>
        <authorList>
            <person name="Ueti M.W."/>
            <person name="Johnson W.C."/>
            <person name="Kappmeyer L.S."/>
            <person name="Herndon D.R."/>
            <person name="Mousel M.R."/>
            <person name="Reif K.E."/>
            <person name="Taus N.S."/>
            <person name="Ifeonu O.O."/>
            <person name="Silva J.C."/>
            <person name="Suarez C.E."/>
            <person name="Brayton K.A."/>
        </authorList>
    </citation>
    <scope>NUCLEOTIDE SEQUENCE [LARGE SCALE GENOMIC DNA]</scope>
</reference>
<comment type="subcellular location">
    <subcellularLocation>
        <location evidence="1">Endomembrane system</location>
        <topology evidence="1">Multi-pass membrane protein</topology>
    </subcellularLocation>
</comment>
<keyword evidence="3 6" id="KW-1133">Transmembrane helix</keyword>
<dbReference type="Pfam" id="PF07690">
    <property type="entry name" value="MFS_1"/>
    <property type="match status" value="1"/>
</dbReference>
<dbReference type="PANTHER" id="PTHR43826:SF3">
    <property type="entry name" value="GLUCOSE-6-PHOSPHATE EXCHANGER SLC37A4"/>
    <property type="match status" value="1"/>
</dbReference>
<protein>
    <recommendedName>
        <fullName evidence="9">Major facilitator superfamily (MFS) profile domain-containing protein</fullName>
    </recommendedName>
</protein>
<dbReference type="Proteomes" id="UP000002173">
    <property type="component" value="Unassembled WGS sequence"/>
</dbReference>
<feature type="transmembrane region" description="Helical" evidence="6">
    <location>
        <begin position="502"/>
        <end position="520"/>
    </location>
</feature>
<dbReference type="Gene3D" id="1.20.1250.20">
    <property type="entry name" value="MFS general substrate transporter like domains"/>
    <property type="match status" value="2"/>
</dbReference>
<dbReference type="EMBL" id="AAXT01000002">
    <property type="protein sequence ID" value="EDO06961.1"/>
    <property type="molecule type" value="Genomic_DNA"/>
</dbReference>
<dbReference type="InterPro" id="IPR036259">
    <property type="entry name" value="MFS_trans_sf"/>
</dbReference>
<evidence type="ECO:0000256" key="2">
    <source>
        <dbReference type="ARBA" id="ARBA00022692"/>
    </source>
</evidence>
<feature type="transmembrane region" description="Helical" evidence="6">
    <location>
        <begin position="231"/>
        <end position="252"/>
    </location>
</feature>
<dbReference type="VEuPathDB" id="PiroplasmaDB:BBOV_IV006000"/>
<feature type="transmembrane region" description="Helical" evidence="6">
    <location>
        <begin position="526"/>
        <end position="546"/>
    </location>
</feature>